<keyword evidence="10" id="KW-1185">Reference proteome</keyword>
<dbReference type="PANTHER" id="PTHR46806:SF5">
    <property type="entry name" value="F5_8 TYPE C DOMAIN-CONTAINING PROTEIN"/>
    <property type="match status" value="1"/>
</dbReference>
<evidence type="ECO:0000256" key="4">
    <source>
        <dbReference type="ARBA" id="ARBA00022889"/>
    </source>
</evidence>
<feature type="region of interest" description="Disordered" evidence="7">
    <location>
        <begin position="42"/>
        <end position="63"/>
    </location>
</feature>
<sequence>MKSDNRKPQHWKVAGRAATQFECEMPLGMENGKISDAEIETETNSFDANSGPEKARLRSPTGYRADPEALNQTLLNYILVKLPKEMIVTGIATQGLGKEWVKKFELLADKNQSELISFKDVVNGTTLKKKFKGNTDGDSIVFNSVPFPLKTAEVYIHPTDWHKNIALRFEIYGCEPLNLIDYYFTVWLEVLGTKFSLKYMDRDDVDTKNMEIELLNQVEKYLQNVAGFISVELDRFRLETIIDTEGL</sequence>
<evidence type="ECO:0000256" key="5">
    <source>
        <dbReference type="ARBA" id="ARBA00023136"/>
    </source>
</evidence>
<evidence type="ECO:0000313" key="10">
    <source>
        <dbReference type="Proteomes" id="UP001159427"/>
    </source>
</evidence>
<protein>
    <recommendedName>
        <fullName evidence="8">F5/8 type C domain-containing protein</fullName>
    </recommendedName>
</protein>
<feature type="domain" description="F5/8 type C" evidence="8">
    <location>
        <begin position="23"/>
        <end position="174"/>
    </location>
</feature>
<keyword evidence="6" id="KW-1015">Disulfide bond</keyword>
<evidence type="ECO:0000259" key="8">
    <source>
        <dbReference type="PROSITE" id="PS50022"/>
    </source>
</evidence>
<proteinExistence type="predicted"/>
<name>A0ABN8LH27_9CNID</name>
<dbReference type="Proteomes" id="UP001159427">
    <property type="component" value="Unassembled WGS sequence"/>
</dbReference>
<dbReference type="InterPro" id="IPR050633">
    <property type="entry name" value="Neuropilin_MCO_CoagFactor"/>
</dbReference>
<dbReference type="SUPFAM" id="SSF49785">
    <property type="entry name" value="Galactose-binding domain-like"/>
    <property type="match status" value="1"/>
</dbReference>
<evidence type="ECO:0000256" key="2">
    <source>
        <dbReference type="ARBA" id="ARBA00004613"/>
    </source>
</evidence>
<keyword evidence="5" id="KW-0472">Membrane</keyword>
<dbReference type="Gene3D" id="2.60.120.260">
    <property type="entry name" value="Galactose-binding domain-like"/>
    <property type="match status" value="1"/>
</dbReference>
<gene>
    <name evidence="9" type="ORF">PEVE_00028806</name>
</gene>
<comment type="caution">
    <text evidence="9">The sequence shown here is derived from an EMBL/GenBank/DDBJ whole genome shotgun (WGS) entry which is preliminary data.</text>
</comment>
<organism evidence="9 10">
    <name type="scientific">Porites evermanni</name>
    <dbReference type="NCBI Taxonomy" id="104178"/>
    <lineage>
        <taxon>Eukaryota</taxon>
        <taxon>Metazoa</taxon>
        <taxon>Cnidaria</taxon>
        <taxon>Anthozoa</taxon>
        <taxon>Hexacorallia</taxon>
        <taxon>Scleractinia</taxon>
        <taxon>Fungiina</taxon>
        <taxon>Poritidae</taxon>
        <taxon>Porites</taxon>
    </lineage>
</organism>
<dbReference type="InterPro" id="IPR008979">
    <property type="entry name" value="Galactose-bd-like_sf"/>
</dbReference>
<keyword evidence="3" id="KW-0964">Secreted</keyword>
<evidence type="ECO:0000256" key="1">
    <source>
        <dbReference type="ARBA" id="ARBA00004184"/>
    </source>
</evidence>
<evidence type="ECO:0000313" key="9">
    <source>
        <dbReference type="EMBL" id="CAH3016404.1"/>
    </source>
</evidence>
<accession>A0ABN8LH27</accession>
<dbReference type="Pfam" id="PF00754">
    <property type="entry name" value="F5_F8_type_C"/>
    <property type="match status" value="1"/>
</dbReference>
<dbReference type="PANTHER" id="PTHR46806">
    <property type="entry name" value="F5/8 TYPE C DOMAIN-CONTAINING PROTEIN"/>
    <property type="match status" value="1"/>
</dbReference>
<evidence type="ECO:0000256" key="6">
    <source>
        <dbReference type="ARBA" id="ARBA00023157"/>
    </source>
</evidence>
<dbReference type="CDD" id="cd00057">
    <property type="entry name" value="FA58C"/>
    <property type="match status" value="1"/>
</dbReference>
<dbReference type="EMBL" id="CALNXI010000040">
    <property type="protein sequence ID" value="CAH3016404.1"/>
    <property type="molecule type" value="Genomic_DNA"/>
</dbReference>
<dbReference type="PROSITE" id="PS50022">
    <property type="entry name" value="FA58C_3"/>
    <property type="match status" value="1"/>
</dbReference>
<comment type="subcellular location">
    <subcellularLocation>
        <location evidence="1">Endomembrane system</location>
        <topology evidence="1">Peripheral membrane protein</topology>
    </subcellularLocation>
    <subcellularLocation>
        <location evidence="2">Secreted</location>
    </subcellularLocation>
</comment>
<dbReference type="SMART" id="SM00231">
    <property type="entry name" value="FA58C"/>
    <property type="match status" value="1"/>
</dbReference>
<dbReference type="PROSITE" id="PS01286">
    <property type="entry name" value="FA58C_2"/>
    <property type="match status" value="1"/>
</dbReference>
<reference evidence="9 10" key="1">
    <citation type="submission" date="2022-05" db="EMBL/GenBank/DDBJ databases">
        <authorList>
            <consortium name="Genoscope - CEA"/>
            <person name="William W."/>
        </authorList>
    </citation>
    <scope>NUCLEOTIDE SEQUENCE [LARGE SCALE GENOMIC DNA]</scope>
</reference>
<dbReference type="InterPro" id="IPR000421">
    <property type="entry name" value="FA58C"/>
</dbReference>
<evidence type="ECO:0000256" key="7">
    <source>
        <dbReference type="SAM" id="MobiDB-lite"/>
    </source>
</evidence>
<keyword evidence="4" id="KW-0130">Cell adhesion</keyword>
<evidence type="ECO:0000256" key="3">
    <source>
        <dbReference type="ARBA" id="ARBA00022525"/>
    </source>
</evidence>